<feature type="compositionally biased region" description="Polar residues" evidence="1">
    <location>
        <begin position="234"/>
        <end position="262"/>
    </location>
</feature>
<accession>A0A9P4NH76</accession>
<protein>
    <submittedName>
        <fullName evidence="2">Uncharacterized protein</fullName>
    </submittedName>
</protein>
<feature type="region of interest" description="Disordered" evidence="1">
    <location>
        <begin position="150"/>
        <end position="295"/>
    </location>
</feature>
<comment type="caution">
    <text evidence="2">The sequence shown here is derived from an EMBL/GenBank/DDBJ whole genome shotgun (WGS) entry which is preliminary data.</text>
</comment>
<keyword evidence="3" id="KW-1185">Reference proteome</keyword>
<organism evidence="2 3">
    <name type="scientific">Tothia fuscella</name>
    <dbReference type="NCBI Taxonomy" id="1048955"/>
    <lineage>
        <taxon>Eukaryota</taxon>
        <taxon>Fungi</taxon>
        <taxon>Dikarya</taxon>
        <taxon>Ascomycota</taxon>
        <taxon>Pezizomycotina</taxon>
        <taxon>Dothideomycetes</taxon>
        <taxon>Pleosporomycetidae</taxon>
        <taxon>Venturiales</taxon>
        <taxon>Cylindrosympodiaceae</taxon>
        <taxon>Tothia</taxon>
    </lineage>
</organism>
<dbReference type="AlphaFoldDB" id="A0A9P4NH76"/>
<gene>
    <name evidence="2" type="ORF">EJ08DRAFT_702221</name>
</gene>
<evidence type="ECO:0000256" key="1">
    <source>
        <dbReference type="SAM" id="MobiDB-lite"/>
    </source>
</evidence>
<dbReference type="EMBL" id="MU007103">
    <property type="protein sequence ID" value="KAF2421058.1"/>
    <property type="molecule type" value="Genomic_DNA"/>
</dbReference>
<evidence type="ECO:0000313" key="3">
    <source>
        <dbReference type="Proteomes" id="UP000800235"/>
    </source>
</evidence>
<evidence type="ECO:0000313" key="2">
    <source>
        <dbReference type="EMBL" id="KAF2421058.1"/>
    </source>
</evidence>
<name>A0A9P4NH76_9PEZI</name>
<proteinExistence type="predicted"/>
<dbReference type="Proteomes" id="UP000800235">
    <property type="component" value="Unassembled WGS sequence"/>
</dbReference>
<sequence>MAAELAPVAIQQWNFQKNQNVHRSPSSDTSSSEFFDAEDKLRITSNMEDVKQTVPQPLFNKEYLSSEEALSPVIDETTSEEGDMEEGAVEEELEGSELVEIDLWEEIKVLALEIAITLSMQFVGRPKMVNMHLPYAIVNHHVTSSRADFLPPRSIPIRSPRRTQIRSVTAPALGSRFSGSSLDPMSPSRVPPSPVAESPETYHSRFSGSSYADSPTTTLHSELTPDVGKEHDMSPTQSMKSSKRPTSMFSQANNNISTTFTPPLSEDDASSPTPSFLTSDPAESTISSRPQHSRLRSISSKFSKISFKKDVCRPNDAERRERRSSSMFSGLSKDYQDYSFVEWSQTTHQPPPLAQLQPTTTQRSLPRMVPRGANERAEPICLPPCPDDYDTTSPPELLLPTTFEPVGRKPVASPQFMRRRKSLLGLV</sequence>
<reference evidence="2" key="1">
    <citation type="journal article" date="2020" name="Stud. Mycol.">
        <title>101 Dothideomycetes genomes: a test case for predicting lifestyles and emergence of pathogens.</title>
        <authorList>
            <person name="Haridas S."/>
            <person name="Albert R."/>
            <person name="Binder M."/>
            <person name="Bloem J."/>
            <person name="Labutti K."/>
            <person name="Salamov A."/>
            <person name="Andreopoulos B."/>
            <person name="Baker S."/>
            <person name="Barry K."/>
            <person name="Bills G."/>
            <person name="Bluhm B."/>
            <person name="Cannon C."/>
            <person name="Castanera R."/>
            <person name="Culley D."/>
            <person name="Daum C."/>
            <person name="Ezra D."/>
            <person name="Gonzalez J."/>
            <person name="Henrissat B."/>
            <person name="Kuo A."/>
            <person name="Liang C."/>
            <person name="Lipzen A."/>
            <person name="Lutzoni F."/>
            <person name="Magnuson J."/>
            <person name="Mondo S."/>
            <person name="Nolan M."/>
            <person name="Ohm R."/>
            <person name="Pangilinan J."/>
            <person name="Park H.-J."/>
            <person name="Ramirez L."/>
            <person name="Alfaro M."/>
            <person name="Sun H."/>
            <person name="Tritt A."/>
            <person name="Yoshinaga Y."/>
            <person name="Zwiers L.-H."/>
            <person name="Turgeon B."/>
            <person name="Goodwin S."/>
            <person name="Spatafora J."/>
            <person name="Crous P."/>
            <person name="Grigoriev I."/>
        </authorList>
    </citation>
    <scope>NUCLEOTIDE SEQUENCE</scope>
    <source>
        <strain evidence="2">CBS 130266</strain>
    </source>
</reference>
<dbReference type="OrthoDB" id="3926619at2759"/>
<feature type="compositionally biased region" description="Polar residues" evidence="1">
    <location>
        <begin position="270"/>
        <end position="290"/>
    </location>
</feature>
<feature type="compositionally biased region" description="Polar residues" evidence="1">
    <location>
        <begin position="204"/>
        <end position="221"/>
    </location>
</feature>